<dbReference type="SUPFAM" id="SSF54211">
    <property type="entry name" value="Ribosomal protein S5 domain 2-like"/>
    <property type="match status" value="1"/>
</dbReference>
<dbReference type="Proteomes" id="UP000250043">
    <property type="component" value="Unassembled WGS sequence"/>
</dbReference>
<proteinExistence type="inferred from homology"/>
<evidence type="ECO:0000256" key="5">
    <source>
        <dbReference type="SAM" id="MobiDB-lite"/>
    </source>
</evidence>
<dbReference type="InterPro" id="IPR020574">
    <property type="entry name" value="Ribosomal_uS9_CS"/>
</dbReference>
<comment type="similarity">
    <text evidence="1 4">Belongs to the universal ribosomal protein uS9 family.</text>
</comment>
<dbReference type="PROSITE" id="PS00360">
    <property type="entry name" value="RIBOSOMAL_S9"/>
    <property type="match status" value="1"/>
</dbReference>
<evidence type="ECO:0000256" key="2">
    <source>
        <dbReference type="ARBA" id="ARBA00022980"/>
    </source>
</evidence>
<dbReference type="GO" id="GO:0005763">
    <property type="term" value="C:mitochondrial small ribosomal subunit"/>
    <property type="evidence" value="ECO:0007669"/>
    <property type="project" value="TreeGrafter"/>
</dbReference>
<protein>
    <submittedName>
        <fullName evidence="6">SSU ribosomal protein S9P</fullName>
    </submittedName>
</protein>
<dbReference type="OrthoDB" id="10254627at2759"/>
<sequence length="354" mass="39335">MNVLQQMQRVSAIVGRRTYATTFVPPASLENVARRRDSGKPLPQSPNIYTGRPSYYDQLNALETALQHTQRALRNLQLLPLPQFARDAIPPPNPVWKNKRVLAEEIAESLTVTRYRRVINLLNQLDECRRIADVAGHHSLAESLARVLQDFEPANKEAVLARGKRKPVKIDEYGRSYTIGRRKESTARVWVIPVQDKTGETSTTSVQTPEAPLEDELSAGEVENEGSKAPESLLDPVPDVPPAPVEVTTTNILINNTPLVQYFAHQADRETVVRPFKIAGLLGAFNVFAIVRGGGTTGQSGAISLGIARALVAHVPKVETILRKAKLLRRDPRMVERKKTGLAKAREAYTWVKR</sequence>
<keyword evidence="7" id="KW-1185">Reference proteome</keyword>
<dbReference type="EMBL" id="KV722371">
    <property type="protein sequence ID" value="OCH92317.1"/>
    <property type="molecule type" value="Genomic_DNA"/>
</dbReference>
<keyword evidence="2 4" id="KW-0689">Ribosomal protein</keyword>
<dbReference type="InterPro" id="IPR000754">
    <property type="entry name" value="Ribosomal_uS9"/>
</dbReference>
<feature type="compositionally biased region" description="Acidic residues" evidence="5">
    <location>
        <begin position="212"/>
        <end position="224"/>
    </location>
</feature>
<dbReference type="GO" id="GO:0003723">
    <property type="term" value="F:RNA binding"/>
    <property type="evidence" value="ECO:0007669"/>
    <property type="project" value="TreeGrafter"/>
</dbReference>
<evidence type="ECO:0000256" key="1">
    <source>
        <dbReference type="ARBA" id="ARBA00005251"/>
    </source>
</evidence>
<dbReference type="GO" id="GO:0006412">
    <property type="term" value="P:translation"/>
    <property type="evidence" value="ECO:0007669"/>
    <property type="project" value="InterPro"/>
</dbReference>
<evidence type="ECO:0000313" key="6">
    <source>
        <dbReference type="EMBL" id="OCH92317.1"/>
    </source>
</evidence>
<organism evidence="6 7">
    <name type="scientific">Obba rivulosa</name>
    <dbReference type="NCBI Taxonomy" id="1052685"/>
    <lineage>
        <taxon>Eukaryota</taxon>
        <taxon>Fungi</taxon>
        <taxon>Dikarya</taxon>
        <taxon>Basidiomycota</taxon>
        <taxon>Agaricomycotina</taxon>
        <taxon>Agaricomycetes</taxon>
        <taxon>Polyporales</taxon>
        <taxon>Gelatoporiaceae</taxon>
        <taxon>Obba</taxon>
    </lineage>
</organism>
<dbReference type="AlphaFoldDB" id="A0A8E2B4I4"/>
<dbReference type="PANTHER" id="PTHR21569:SF1">
    <property type="entry name" value="SMALL RIBOSOMAL SUBUNIT PROTEIN US9M"/>
    <property type="match status" value="1"/>
</dbReference>
<evidence type="ECO:0000313" key="7">
    <source>
        <dbReference type="Proteomes" id="UP000250043"/>
    </source>
</evidence>
<reference evidence="6 7" key="1">
    <citation type="submission" date="2016-07" db="EMBL/GenBank/DDBJ databases">
        <title>Draft genome of the white-rot fungus Obba rivulosa 3A-2.</title>
        <authorList>
            <consortium name="DOE Joint Genome Institute"/>
            <person name="Miettinen O."/>
            <person name="Riley R."/>
            <person name="Acob R."/>
            <person name="Barry K."/>
            <person name="Cullen D."/>
            <person name="De Vries R."/>
            <person name="Hainaut M."/>
            <person name="Hatakka A."/>
            <person name="Henrissat B."/>
            <person name="Hilden K."/>
            <person name="Kuo R."/>
            <person name="Labutti K."/>
            <person name="Lipzen A."/>
            <person name="Makela M.R."/>
            <person name="Sandor L."/>
            <person name="Spatafora J.W."/>
            <person name="Grigoriev I.V."/>
            <person name="Hibbett D.S."/>
        </authorList>
    </citation>
    <scope>NUCLEOTIDE SEQUENCE [LARGE SCALE GENOMIC DNA]</scope>
    <source>
        <strain evidence="6 7">3A-2</strain>
    </source>
</reference>
<name>A0A8E2B4I4_9APHY</name>
<evidence type="ECO:0000256" key="3">
    <source>
        <dbReference type="ARBA" id="ARBA00023274"/>
    </source>
</evidence>
<gene>
    <name evidence="6" type="ORF">OBBRIDRAFT_791428</name>
</gene>
<dbReference type="InterPro" id="IPR014721">
    <property type="entry name" value="Ribsml_uS5_D2-typ_fold_subgr"/>
</dbReference>
<accession>A0A8E2B4I4</accession>
<feature type="region of interest" description="Disordered" evidence="5">
    <location>
        <begin position="198"/>
        <end position="238"/>
    </location>
</feature>
<dbReference type="Gene3D" id="3.30.230.10">
    <property type="match status" value="1"/>
</dbReference>
<keyword evidence="3 4" id="KW-0687">Ribonucleoprotein</keyword>
<dbReference type="Pfam" id="PF00380">
    <property type="entry name" value="Ribosomal_S9"/>
    <property type="match status" value="1"/>
</dbReference>
<dbReference type="PANTHER" id="PTHR21569">
    <property type="entry name" value="RIBOSOMAL PROTEIN S9"/>
    <property type="match status" value="1"/>
</dbReference>
<dbReference type="InterPro" id="IPR020568">
    <property type="entry name" value="Ribosomal_Su5_D2-typ_SF"/>
</dbReference>
<dbReference type="GO" id="GO:0003735">
    <property type="term" value="F:structural constituent of ribosome"/>
    <property type="evidence" value="ECO:0007669"/>
    <property type="project" value="InterPro"/>
</dbReference>
<evidence type="ECO:0000256" key="4">
    <source>
        <dbReference type="RuleBase" id="RU003815"/>
    </source>
</evidence>